<protein>
    <recommendedName>
        <fullName evidence="6">Protein FAM91A1</fullName>
    </recommendedName>
</protein>
<evidence type="ECO:0000313" key="4">
    <source>
        <dbReference type="EMBL" id="KAK7576138.1"/>
    </source>
</evidence>
<dbReference type="Pfam" id="PF14648">
    <property type="entry name" value="FAM91_C"/>
    <property type="match status" value="2"/>
</dbReference>
<dbReference type="Pfam" id="PF14647">
    <property type="entry name" value="FAM91_N"/>
    <property type="match status" value="1"/>
</dbReference>
<dbReference type="AlphaFoldDB" id="A0AAN9Y0I6"/>
<name>A0AAN9Y0I6_9HEMI</name>
<dbReference type="InterPro" id="IPR028097">
    <property type="entry name" value="FAM91_C_dom"/>
</dbReference>
<feature type="domain" description="FAM91 C-terminal" evidence="3">
    <location>
        <begin position="674"/>
        <end position="778"/>
    </location>
</feature>
<comment type="similarity">
    <text evidence="1">Belongs to the FAM91 family.</text>
</comment>
<dbReference type="EMBL" id="JBBCAQ010000036">
    <property type="protein sequence ID" value="KAK7576138.1"/>
    <property type="molecule type" value="Genomic_DNA"/>
</dbReference>
<proteinExistence type="inferred from homology"/>
<sequence length="783" mass="89043">MNTEIQSALIQNIPWANLPAALKQSLGNSQKEYEKSIVSFSITNQLRYRENLIKDVYKDEKKYYEDLLAHSRSNLMLFPYHLADVIVKGLRITPFQYYISIIESMMDNDKSYDSIPNFTAIDCLRLLGIGRNEYIELMNQCRSGKKLFRRKSVCKNLLPVKPVKVTIEPWWLIQNGFVTDEDIKFVSEDEKNLIDFVIDNGGHKAGMFDYDIVQSLYRKGLIYLDIPIHDNDYIYVSTLEGFVMNRVMGDYLEKLLYKILVSIDQQTSVGELATLLQIDSNSVKKAVALFCRLNLAKKKNVAESTHPSWNEISGSPEINCSNGKKHDSYLFREENPITVDDPLLKELNDALAETSLYFKESSDVESNQQNYDIMDSPPSTQKRIAFFFDSTLTAFLMMGNLSPDLKKHAVKMFEAGKLTNEDLDEFLNELKNVSSVRDESEGEAKRYFDHALILRETVLALKSNSTKLIDLIRCESLLSLDQEIDRFLMKNYFLLVSMAPLSKEVKPIVCPSLPHLGPPALAVNSLWFKLFLYEMIGCGPPSILFPRGTRVKTIPRIFRKNCDRILLTSWGHEPASLPISNMLFALNDALLYSPVLIQNYGSEELSKNTCILPFPLKRNTISESDDVSDSPVNGVTSEENGALLQEEVDKTRNICESDGTCELSGDLKKPSSSRNVKLLIPSNVSKIDDWCILDCIFGVPLFDSKLNSTICNSIEKDGLWLPESLQKLIEVNNKLADRLDAFIQQQREKYSFDDDFPNPDKEVPWPVAGIVFNNGKLSTYTQD</sequence>
<dbReference type="InterPro" id="IPR028091">
    <property type="entry name" value="FAM91_N_dom"/>
</dbReference>
<keyword evidence="5" id="KW-1185">Reference proteome</keyword>
<organism evidence="4 5">
    <name type="scientific">Parthenolecanium corni</name>
    <dbReference type="NCBI Taxonomy" id="536013"/>
    <lineage>
        <taxon>Eukaryota</taxon>
        <taxon>Metazoa</taxon>
        <taxon>Ecdysozoa</taxon>
        <taxon>Arthropoda</taxon>
        <taxon>Hexapoda</taxon>
        <taxon>Insecta</taxon>
        <taxon>Pterygota</taxon>
        <taxon>Neoptera</taxon>
        <taxon>Paraneoptera</taxon>
        <taxon>Hemiptera</taxon>
        <taxon>Sternorrhyncha</taxon>
        <taxon>Coccoidea</taxon>
        <taxon>Coccidae</taxon>
        <taxon>Parthenolecanium</taxon>
    </lineage>
</organism>
<evidence type="ECO:0000259" key="3">
    <source>
        <dbReference type="Pfam" id="PF14648"/>
    </source>
</evidence>
<reference evidence="4 5" key="1">
    <citation type="submission" date="2024-03" db="EMBL/GenBank/DDBJ databases">
        <title>Adaptation during the transition from Ophiocordyceps entomopathogen to insect associate is accompanied by gene loss and intensified selection.</title>
        <authorList>
            <person name="Ward C.M."/>
            <person name="Onetto C.A."/>
            <person name="Borneman A.R."/>
        </authorList>
    </citation>
    <scope>NUCLEOTIDE SEQUENCE [LARGE SCALE GENOMIC DNA]</scope>
    <source>
        <strain evidence="4">AWRI1</strain>
        <tissue evidence="4">Single Adult Female</tissue>
    </source>
</reference>
<dbReference type="PANTHER" id="PTHR28441">
    <property type="entry name" value="PROTEIN FAM91A1"/>
    <property type="match status" value="1"/>
</dbReference>
<evidence type="ECO:0000256" key="1">
    <source>
        <dbReference type="ARBA" id="ARBA00010319"/>
    </source>
</evidence>
<dbReference type="PANTHER" id="PTHR28441:SF2">
    <property type="entry name" value="PROTEIN FAM91A1"/>
    <property type="match status" value="1"/>
</dbReference>
<evidence type="ECO:0000259" key="2">
    <source>
        <dbReference type="Pfam" id="PF14647"/>
    </source>
</evidence>
<gene>
    <name evidence="4" type="ORF">V9T40_012424</name>
</gene>
<accession>A0AAN9Y0I6</accession>
<comment type="caution">
    <text evidence="4">The sequence shown here is derived from an EMBL/GenBank/DDBJ whole genome shotgun (WGS) entry which is preliminary data.</text>
</comment>
<feature type="domain" description="FAM91 N-terminal" evidence="2">
    <location>
        <begin position="10"/>
        <end position="309"/>
    </location>
</feature>
<feature type="domain" description="FAM91 C-terminal" evidence="3">
    <location>
        <begin position="380"/>
        <end position="622"/>
    </location>
</feature>
<evidence type="ECO:0008006" key="6">
    <source>
        <dbReference type="Google" id="ProtNLM"/>
    </source>
</evidence>
<dbReference type="InterPro" id="IPR039199">
    <property type="entry name" value="FAM91"/>
</dbReference>
<evidence type="ECO:0000313" key="5">
    <source>
        <dbReference type="Proteomes" id="UP001367676"/>
    </source>
</evidence>
<dbReference type="Proteomes" id="UP001367676">
    <property type="component" value="Unassembled WGS sequence"/>
</dbReference>